<dbReference type="InterPro" id="IPR053745">
    <property type="entry name" value="Viral_Tail_Comp_sf"/>
</dbReference>
<organism evidence="1 2">
    <name type="scientific">Thermosporothrix hazakensis</name>
    <dbReference type="NCBI Taxonomy" id="644383"/>
    <lineage>
        <taxon>Bacteria</taxon>
        <taxon>Bacillati</taxon>
        <taxon>Chloroflexota</taxon>
        <taxon>Ktedonobacteria</taxon>
        <taxon>Ktedonobacterales</taxon>
        <taxon>Thermosporotrichaceae</taxon>
        <taxon>Thermosporothrix</taxon>
    </lineage>
</organism>
<dbReference type="OrthoDB" id="7630456at2"/>
<evidence type="ECO:0000313" key="1">
    <source>
        <dbReference type="EMBL" id="PZW19690.1"/>
    </source>
</evidence>
<dbReference type="Pfam" id="PF11367">
    <property type="entry name" value="Tail_completion_gp17"/>
    <property type="match status" value="1"/>
</dbReference>
<dbReference type="InterPro" id="IPR021508">
    <property type="entry name" value="Gp17-like"/>
</dbReference>
<proteinExistence type="predicted"/>
<dbReference type="AlphaFoldDB" id="A0A326TU92"/>
<evidence type="ECO:0000313" key="2">
    <source>
        <dbReference type="Proteomes" id="UP000248806"/>
    </source>
</evidence>
<gene>
    <name evidence="1" type="ORF">EI42_05999</name>
</gene>
<protein>
    <submittedName>
        <fullName evidence="1">Uncharacterized protein DUF3168</fullName>
    </submittedName>
</protein>
<dbReference type="Proteomes" id="UP000248806">
    <property type="component" value="Unassembled WGS sequence"/>
</dbReference>
<dbReference type="EMBL" id="QKUF01000044">
    <property type="protein sequence ID" value="PZW19690.1"/>
    <property type="molecule type" value="Genomic_DNA"/>
</dbReference>
<keyword evidence="2" id="KW-1185">Reference proteome</keyword>
<comment type="caution">
    <text evidence="1">The sequence shown here is derived from an EMBL/GenBank/DDBJ whole genome shotgun (WGS) entry which is preliminary data.</text>
</comment>
<accession>A0A326TU92</accession>
<dbReference type="Gene3D" id="3.30.2000.30">
    <property type="match status" value="1"/>
</dbReference>
<reference evidence="1 2" key="1">
    <citation type="submission" date="2018-06" db="EMBL/GenBank/DDBJ databases">
        <title>Genomic Encyclopedia of Archaeal and Bacterial Type Strains, Phase II (KMG-II): from individual species to whole genera.</title>
        <authorList>
            <person name="Goeker M."/>
        </authorList>
    </citation>
    <scope>NUCLEOTIDE SEQUENCE [LARGE SCALE GENOMIC DNA]</scope>
    <source>
        <strain evidence="1 2">ATCC BAA-1881</strain>
    </source>
</reference>
<dbReference type="RefSeq" id="WP_111326219.1">
    <property type="nucleotide sequence ID" value="NZ_BIFX01000001.1"/>
</dbReference>
<name>A0A326TU92_THEHA</name>
<sequence length="133" mass="15161">MTSLGEIQRALYQRLTGDTTLMNLVKGIFDASSVPDAQTYPYVTIGEATEVPFHSFQRRGYEATVTLHIWSAAKGFKEAQAILARLNQILDQQSLQLATMTQVGCWYEFSESLNDPEEDVRHMPVRYRIETQE</sequence>